<protein>
    <submittedName>
        <fullName evidence="8">Integrase</fullName>
    </submittedName>
</protein>
<proteinExistence type="inferred from homology"/>
<dbReference type="InterPro" id="IPR010982">
    <property type="entry name" value="Lambda_DNA-bd_dom_sf"/>
</dbReference>
<evidence type="ECO:0000256" key="2">
    <source>
        <dbReference type="ARBA" id="ARBA00022908"/>
    </source>
</evidence>
<keyword evidence="9" id="KW-1185">Reference proteome</keyword>
<dbReference type="Pfam" id="PF00356">
    <property type="entry name" value="LacI"/>
    <property type="match status" value="1"/>
</dbReference>
<evidence type="ECO:0000256" key="3">
    <source>
        <dbReference type="ARBA" id="ARBA00023125"/>
    </source>
</evidence>
<name>A0A7W3R6E0_9ACTN</name>
<comment type="similarity">
    <text evidence="1">Belongs to the 'phage' integrase family.</text>
</comment>
<dbReference type="PANTHER" id="PTHR30629:SF2">
    <property type="entry name" value="PROPHAGE INTEGRASE INTS-RELATED"/>
    <property type="match status" value="1"/>
</dbReference>
<dbReference type="GO" id="GO:0003677">
    <property type="term" value="F:DNA binding"/>
    <property type="evidence" value="ECO:0007669"/>
    <property type="project" value="UniProtKB-UniRule"/>
</dbReference>
<evidence type="ECO:0000259" key="7">
    <source>
        <dbReference type="PROSITE" id="PS51900"/>
    </source>
</evidence>
<evidence type="ECO:0000256" key="4">
    <source>
        <dbReference type="ARBA" id="ARBA00023172"/>
    </source>
</evidence>
<dbReference type="SUPFAM" id="SSF56349">
    <property type="entry name" value="DNA breaking-rejoining enzymes"/>
    <property type="match status" value="2"/>
</dbReference>
<dbReference type="Proteomes" id="UP000539313">
    <property type="component" value="Unassembled WGS sequence"/>
</dbReference>
<evidence type="ECO:0000259" key="6">
    <source>
        <dbReference type="PROSITE" id="PS50932"/>
    </source>
</evidence>
<dbReference type="GO" id="GO:0006355">
    <property type="term" value="P:regulation of DNA-templated transcription"/>
    <property type="evidence" value="ECO:0007669"/>
    <property type="project" value="InterPro"/>
</dbReference>
<dbReference type="PANTHER" id="PTHR30629">
    <property type="entry name" value="PROPHAGE INTEGRASE"/>
    <property type="match status" value="1"/>
</dbReference>
<dbReference type="InterPro" id="IPR011010">
    <property type="entry name" value="DNA_brk_join_enz"/>
</dbReference>
<dbReference type="InterPro" id="IPR044068">
    <property type="entry name" value="CB"/>
</dbReference>
<dbReference type="EMBL" id="JACJII010000001">
    <property type="protein sequence ID" value="MBA9002038.1"/>
    <property type="molecule type" value="Genomic_DNA"/>
</dbReference>
<dbReference type="Gene3D" id="1.10.260.40">
    <property type="entry name" value="lambda repressor-like DNA-binding domains"/>
    <property type="match status" value="1"/>
</dbReference>
<dbReference type="SMART" id="SM00354">
    <property type="entry name" value="HTH_LACI"/>
    <property type="match status" value="1"/>
</dbReference>
<keyword evidence="4" id="KW-0233">DNA recombination</keyword>
<dbReference type="GO" id="GO:0015074">
    <property type="term" value="P:DNA integration"/>
    <property type="evidence" value="ECO:0007669"/>
    <property type="project" value="UniProtKB-KW"/>
</dbReference>
<dbReference type="InterPro" id="IPR010998">
    <property type="entry name" value="Integrase_recombinase_N"/>
</dbReference>
<comment type="caution">
    <text evidence="8">The sequence shown here is derived from an EMBL/GenBank/DDBJ whole genome shotgun (WGS) entry which is preliminary data.</text>
</comment>
<feature type="domain" description="Core-binding (CB)" evidence="7">
    <location>
        <begin position="69"/>
        <end position="149"/>
    </location>
</feature>
<dbReference type="InterPro" id="IPR013762">
    <property type="entry name" value="Integrase-like_cat_sf"/>
</dbReference>
<dbReference type="Gene3D" id="1.10.150.130">
    <property type="match status" value="1"/>
</dbReference>
<accession>A0A7W3R6E0</accession>
<dbReference type="Pfam" id="PF14659">
    <property type="entry name" value="Phage_int_SAM_3"/>
    <property type="match status" value="1"/>
</dbReference>
<evidence type="ECO:0000313" key="9">
    <source>
        <dbReference type="Proteomes" id="UP000539313"/>
    </source>
</evidence>
<keyword evidence="3 5" id="KW-0238">DNA-binding</keyword>
<keyword evidence="2" id="KW-0229">DNA integration</keyword>
<dbReference type="PROSITE" id="PS50932">
    <property type="entry name" value="HTH_LACI_2"/>
    <property type="match status" value="1"/>
</dbReference>
<evidence type="ECO:0000256" key="1">
    <source>
        <dbReference type="ARBA" id="ARBA00008857"/>
    </source>
</evidence>
<dbReference type="RefSeq" id="WP_182704201.1">
    <property type="nucleotide sequence ID" value="NZ_JACJII010000001.1"/>
</dbReference>
<dbReference type="GO" id="GO:0006310">
    <property type="term" value="P:DNA recombination"/>
    <property type="evidence" value="ECO:0007669"/>
    <property type="project" value="UniProtKB-KW"/>
</dbReference>
<dbReference type="PROSITE" id="PS51900">
    <property type="entry name" value="CB"/>
    <property type="match status" value="1"/>
</dbReference>
<evidence type="ECO:0000313" key="8">
    <source>
        <dbReference type="EMBL" id="MBA9002038.1"/>
    </source>
</evidence>
<dbReference type="InterPro" id="IPR050808">
    <property type="entry name" value="Phage_Integrase"/>
</dbReference>
<dbReference type="InterPro" id="IPR004107">
    <property type="entry name" value="Integrase_SAM-like_N"/>
</dbReference>
<feature type="domain" description="HTH lacI-type" evidence="6">
    <location>
        <begin position="302"/>
        <end position="356"/>
    </location>
</feature>
<reference evidence="8 9" key="1">
    <citation type="submission" date="2020-08" db="EMBL/GenBank/DDBJ databases">
        <title>Sequencing the genomes of 1000 actinobacteria strains.</title>
        <authorList>
            <person name="Klenk H.-P."/>
        </authorList>
    </citation>
    <scope>NUCLEOTIDE SEQUENCE [LARGE SCALE GENOMIC DNA]</scope>
    <source>
        <strain evidence="8 9">DSM 45823</strain>
    </source>
</reference>
<dbReference type="Gene3D" id="1.10.443.10">
    <property type="entry name" value="Intergrase catalytic core"/>
    <property type="match status" value="1"/>
</dbReference>
<dbReference type="AlphaFoldDB" id="A0A7W3R6E0"/>
<dbReference type="InterPro" id="IPR000843">
    <property type="entry name" value="HTH_LacI"/>
</dbReference>
<sequence length="510" mass="56063">MGYAEKRGEGSNAYYRARYKKPDGKYGTVKDADGVTRKFRTKREAVQAADDEEAKVRGGSWKDPGAGRLTLGVWASKWFGSLDLAQSTLRNYKRHLEEHILPAFEDWALADITGADIDSWARSELDAGYKPSSVKTWRGTLHTCLADAVEEGLIAANPATRRRGRGKRSGRARDRGPEKVTTDALGALLIAERCSLLSGRADDFVAMVLKFYTGLRWAELVGLETRYVRPGSIRVEWQLYELDTGELIRIPPKDDSYRDVDLPEWLARMVSAHIARTTPRPCTCHGRTYVFSGTPAAPGKTVKLAEVAERAGVAVGTVSNVLNRPERVAEATRERVEKAIDELGYARTGHAPAAAAGAAHWRRSGFGTWVFQPAATGWYPPKAPQPARPVPVAADPFPGVPVRGRGAAGRADWCWTPIAQGLTPHGLRHSHKTAMVEMRVPEILSHERLGHQLGGIGARYSHVTPAMRAELLDGLTARWEAALDARAAMHPRSPVPVLDELLQERREGAR</sequence>
<dbReference type="SUPFAM" id="SSF47413">
    <property type="entry name" value="lambda repressor-like DNA-binding domains"/>
    <property type="match status" value="1"/>
</dbReference>
<organism evidence="8 9">
    <name type="scientific">Thermomonospora cellulosilytica</name>
    <dbReference type="NCBI Taxonomy" id="1411118"/>
    <lineage>
        <taxon>Bacteria</taxon>
        <taxon>Bacillati</taxon>
        <taxon>Actinomycetota</taxon>
        <taxon>Actinomycetes</taxon>
        <taxon>Streptosporangiales</taxon>
        <taxon>Thermomonosporaceae</taxon>
        <taxon>Thermomonospora</taxon>
    </lineage>
</organism>
<gene>
    <name evidence="8" type="ORF">HNR21_000920</name>
</gene>
<dbReference type="CDD" id="cd01392">
    <property type="entry name" value="HTH_LacI"/>
    <property type="match status" value="1"/>
</dbReference>
<evidence type="ECO:0000256" key="5">
    <source>
        <dbReference type="PROSITE-ProRule" id="PRU01248"/>
    </source>
</evidence>